<organism evidence="3 4">
    <name type="scientific">Camellia sinensis var. sinensis</name>
    <name type="common">China tea</name>
    <dbReference type="NCBI Taxonomy" id="542762"/>
    <lineage>
        <taxon>Eukaryota</taxon>
        <taxon>Viridiplantae</taxon>
        <taxon>Streptophyta</taxon>
        <taxon>Embryophyta</taxon>
        <taxon>Tracheophyta</taxon>
        <taxon>Spermatophyta</taxon>
        <taxon>Magnoliopsida</taxon>
        <taxon>eudicotyledons</taxon>
        <taxon>Gunneridae</taxon>
        <taxon>Pentapetalae</taxon>
        <taxon>asterids</taxon>
        <taxon>Ericales</taxon>
        <taxon>Theaceae</taxon>
        <taxon>Camellia</taxon>
    </lineage>
</organism>
<dbReference type="InterPro" id="IPR057135">
    <property type="entry name" value="At4g27190-like_LRR"/>
</dbReference>
<dbReference type="Pfam" id="PF23247">
    <property type="entry name" value="LRR_RPS2"/>
    <property type="match status" value="4"/>
</dbReference>
<accession>A0A4S4DUZ1</accession>
<dbReference type="PANTHER" id="PTHR33463">
    <property type="entry name" value="NB-ARC DOMAIN-CONTAINING PROTEIN-RELATED"/>
    <property type="match status" value="1"/>
</dbReference>
<sequence>MGLKDIKVSIGENLVHVVRFNMLPRLQNLETFRIDNCPKMEAIVAEKEKEKGTTSNDIIAFPQLTTLNLSELASLKSFYTWPTRSEAQPLFNHQVAFPVLENLEISELPNIIEIWEKQLLIAPENESKSCRLEDLEVSSCEKLVHVVWFNMLPRVQNLKRFNVEKCPKMEGIVAEKEKEKGTTSNDIIVFSQLTTLRLSELVSLKSFYNWRTRFEAQPLFNHQVAFPALENLVIAKLPNIIEIWEKRLLIASENESKSCRLKDLNVYNCEKLVHVVRFNMLPRLQNLKIFKVGNCPKMEAIVAEKEKVKGTTSNDIIAFPQLTTLYLSELASLKSFYNWPTRFEAQPLFNHQVAFPALENLVIAKLPNIIEIWEKRLLIASENESKSCRLKDLNVYNCENLVHVVRFNMLPQLQNLETFRVDNCPKMEAIVAEKEKEKGTTSNDIIPFPQLTTLNLSELASLKSFYNWPTRFEAQPMFNHQV</sequence>
<dbReference type="PANTHER" id="PTHR33463:SF209">
    <property type="entry name" value="DISEASE RESISTANCE PROTEIN RPS2-LIKE"/>
    <property type="match status" value="1"/>
</dbReference>
<feature type="domain" description="Disease resistance protein At4g27190-like leucine-rich repeats" evidence="2">
    <location>
        <begin position="3"/>
        <end position="79"/>
    </location>
</feature>
<feature type="domain" description="Disease resistance protein At4g27190-like leucine-rich repeats" evidence="2">
    <location>
        <begin position="238"/>
        <end position="338"/>
    </location>
</feature>
<gene>
    <name evidence="3" type="ORF">TEA_022532</name>
</gene>
<name>A0A4S4DUZ1_CAMSN</name>
<proteinExistence type="predicted"/>
<comment type="caution">
    <text evidence="3">The sequence shown here is derived from an EMBL/GenBank/DDBJ whole genome shotgun (WGS) entry which is preliminary data.</text>
</comment>
<feature type="domain" description="Disease resistance protein At4g27190-like leucine-rich repeats" evidence="2">
    <location>
        <begin position="101"/>
        <end position="209"/>
    </location>
</feature>
<dbReference type="SUPFAM" id="SSF52047">
    <property type="entry name" value="RNI-like"/>
    <property type="match status" value="2"/>
</dbReference>
<feature type="domain" description="Disease resistance protein At4g27190-like leucine-rich repeats" evidence="2">
    <location>
        <begin position="367"/>
        <end position="467"/>
    </location>
</feature>
<dbReference type="InterPro" id="IPR032675">
    <property type="entry name" value="LRR_dom_sf"/>
</dbReference>
<evidence type="ECO:0000313" key="3">
    <source>
        <dbReference type="EMBL" id="THG07111.1"/>
    </source>
</evidence>
<dbReference type="Proteomes" id="UP000306102">
    <property type="component" value="Unassembled WGS sequence"/>
</dbReference>
<protein>
    <recommendedName>
        <fullName evidence="2">Disease resistance protein At4g27190-like leucine-rich repeats domain-containing protein</fullName>
    </recommendedName>
</protein>
<evidence type="ECO:0000259" key="2">
    <source>
        <dbReference type="Pfam" id="PF23247"/>
    </source>
</evidence>
<evidence type="ECO:0000313" key="4">
    <source>
        <dbReference type="Proteomes" id="UP000306102"/>
    </source>
</evidence>
<keyword evidence="4" id="KW-1185">Reference proteome</keyword>
<dbReference type="Gene3D" id="3.80.10.10">
    <property type="entry name" value="Ribonuclease Inhibitor"/>
    <property type="match status" value="3"/>
</dbReference>
<reference evidence="3 4" key="1">
    <citation type="journal article" date="2018" name="Proc. Natl. Acad. Sci. U.S.A.">
        <title>Draft genome sequence of Camellia sinensis var. sinensis provides insights into the evolution of the tea genome and tea quality.</title>
        <authorList>
            <person name="Wei C."/>
            <person name="Yang H."/>
            <person name="Wang S."/>
            <person name="Zhao J."/>
            <person name="Liu C."/>
            <person name="Gao L."/>
            <person name="Xia E."/>
            <person name="Lu Y."/>
            <person name="Tai Y."/>
            <person name="She G."/>
            <person name="Sun J."/>
            <person name="Cao H."/>
            <person name="Tong W."/>
            <person name="Gao Q."/>
            <person name="Li Y."/>
            <person name="Deng W."/>
            <person name="Jiang X."/>
            <person name="Wang W."/>
            <person name="Chen Q."/>
            <person name="Zhang S."/>
            <person name="Li H."/>
            <person name="Wu J."/>
            <person name="Wang P."/>
            <person name="Li P."/>
            <person name="Shi C."/>
            <person name="Zheng F."/>
            <person name="Jian J."/>
            <person name="Huang B."/>
            <person name="Shan D."/>
            <person name="Shi M."/>
            <person name="Fang C."/>
            <person name="Yue Y."/>
            <person name="Li F."/>
            <person name="Li D."/>
            <person name="Wei S."/>
            <person name="Han B."/>
            <person name="Jiang C."/>
            <person name="Yin Y."/>
            <person name="Xia T."/>
            <person name="Zhang Z."/>
            <person name="Bennetzen J.L."/>
            <person name="Zhao S."/>
            <person name="Wan X."/>
        </authorList>
    </citation>
    <scope>NUCLEOTIDE SEQUENCE [LARGE SCALE GENOMIC DNA]</scope>
    <source>
        <strain evidence="4">cv. Shuchazao</strain>
        <tissue evidence="3">Leaf</tissue>
    </source>
</reference>
<dbReference type="InterPro" id="IPR050905">
    <property type="entry name" value="Plant_NBS-LRR"/>
</dbReference>
<dbReference type="AlphaFoldDB" id="A0A4S4DUZ1"/>
<dbReference type="EMBL" id="SDRB02010253">
    <property type="protein sequence ID" value="THG07111.1"/>
    <property type="molecule type" value="Genomic_DNA"/>
</dbReference>
<keyword evidence="1" id="KW-0611">Plant defense</keyword>
<evidence type="ECO:0000256" key="1">
    <source>
        <dbReference type="ARBA" id="ARBA00022821"/>
    </source>
</evidence>